<proteinExistence type="predicted"/>
<name>A0AAN9EWP2_CLITE</name>
<gene>
    <name evidence="1" type="ORF">RJT34_32770</name>
</gene>
<evidence type="ECO:0000313" key="2">
    <source>
        <dbReference type="Proteomes" id="UP001359559"/>
    </source>
</evidence>
<comment type="caution">
    <text evidence="1">The sequence shown here is derived from an EMBL/GenBank/DDBJ whole genome shotgun (WGS) entry which is preliminary data.</text>
</comment>
<dbReference type="Proteomes" id="UP001359559">
    <property type="component" value="Unassembled WGS sequence"/>
</dbReference>
<dbReference type="EMBL" id="JAYKXN010000008">
    <property type="protein sequence ID" value="KAK7265154.1"/>
    <property type="molecule type" value="Genomic_DNA"/>
</dbReference>
<accession>A0AAN9EWP2</accession>
<organism evidence="1 2">
    <name type="scientific">Clitoria ternatea</name>
    <name type="common">Butterfly pea</name>
    <dbReference type="NCBI Taxonomy" id="43366"/>
    <lineage>
        <taxon>Eukaryota</taxon>
        <taxon>Viridiplantae</taxon>
        <taxon>Streptophyta</taxon>
        <taxon>Embryophyta</taxon>
        <taxon>Tracheophyta</taxon>
        <taxon>Spermatophyta</taxon>
        <taxon>Magnoliopsida</taxon>
        <taxon>eudicotyledons</taxon>
        <taxon>Gunneridae</taxon>
        <taxon>Pentapetalae</taxon>
        <taxon>rosids</taxon>
        <taxon>fabids</taxon>
        <taxon>Fabales</taxon>
        <taxon>Fabaceae</taxon>
        <taxon>Papilionoideae</taxon>
        <taxon>50 kb inversion clade</taxon>
        <taxon>NPAAA clade</taxon>
        <taxon>indigoferoid/millettioid clade</taxon>
        <taxon>Phaseoleae</taxon>
        <taxon>Clitoria</taxon>
    </lineage>
</organism>
<evidence type="ECO:0000313" key="1">
    <source>
        <dbReference type="EMBL" id="KAK7265154.1"/>
    </source>
</evidence>
<protein>
    <submittedName>
        <fullName evidence="1">Uncharacterized protein</fullName>
    </submittedName>
</protein>
<dbReference type="AlphaFoldDB" id="A0AAN9EWP2"/>
<reference evidence="1 2" key="1">
    <citation type="submission" date="2024-01" db="EMBL/GenBank/DDBJ databases">
        <title>The genomes of 5 underutilized Papilionoideae crops provide insights into root nodulation and disease resistance.</title>
        <authorList>
            <person name="Yuan L."/>
        </authorList>
    </citation>
    <scope>NUCLEOTIDE SEQUENCE [LARGE SCALE GENOMIC DNA]</scope>
    <source>
        <strain evidence="1">LY-2023</strain>
        <tissue evidence="1">Leaf</tissue>
    </source>
</reference>
<keyword evidence="2" id="KW-1185">Reference proteome</keyword>
<sequence>MVGGTFLIPTTTFIFLSLSRKCSSVHADMSGMLAGVECARRRRLHPTADSTNRSLCLYTRNLHTQPPLSSSSALVPTYLSSFFPFHSSFLFTHVSVVSIQFIQERSMFNQAHPDDTMGRPAQEAKHRLDEKFTALVKSDYKQKTSKGLFHGLCRHFRS</sequence>